<evidence type="ECO:0000313" key="10">
    <source>
        <dbReference type="Ensembl" id="ENSBJAP00000019378.1"/>
    </source>
</evidence>
<evidence type="ECO:0000256" key="5">
    <source>
        <dbReference type="ARBA" id="ARBA00023203"/>
    </source>
</evidence>
<protein>
    <submittedName>
        <fullName evidence="10">Myosin phosphatase Rho interacting protein</fullName>
    </submittedName>
</protein>
<accession>A0A8C0BPK5</accession>
<name>A0A8C0BPK5_9AVES</name>
<feature type="region of interest" description="Disordered" evidence="8">
    <location>
        <begin position="931"/>
        <end position="960"/>
    </location>
</feature>
<evidence type="ECO:0000256" key="2">
    <source>
        <dbReference type="ARBA" id="ARBA00022490"/>
    </source>
</evidence>
<proteinExistence type="predicted"/>
<dbReference type="InterPro" id="IPR039597">
    <property type="entry name" value="M-RIP_PH"/>
</dbReference>
<evidence type="ECO:0000256" key="8">
    <source>
        <dbReference type="SAM" id="MobiDB-lite"/>
    </source>
</evidence>
<feature type="compositionally biased region" description="Basic and acidic residues" evidence="8">
    <location>
        <begin position="481"/>
        <end position="504"/>
    </location>
</feature>
<dbReference type="PANTHER" id="PTHR17271:SF9">
    <property type="entry name" value="MYOSIN PHOSPHATASE RHO-INTERACTING PROTEIN"/>
    <property type="match status" value="1"/>
</dbReference>
<keyword evidence="5" id="KW-0009">Actin-binding</keyword>
<dbReference type="SUPFAM" id="SSF50729">
    <property type="entry name" value="PH domain-like"/>
    <property type="match status" value="2"/>
</dbReference>
<feature type="compositionally biased region" description="Polar residues" evidence="8">
    <location>
        <begin position="181"/>
        <end position="197"/>
    </location>
</feature>
<evidence type="ECO:0000256" key="6">
    <source>
        <dbReference type="ARBA" id="ARBA00023212"/>
    </source>
</evidence>
<keyword evidence="2" id="KW-0963">Cytoplasm</keyword>
<reference evidence="10" key="2">
    <citation type="submission" date="2025-09" db="UniProtKB">
        <authorList>
            <consortium name="Ensembl"/>
        </authorList>
    </citation>
    <scope>IDENTIFICATION</scope>
</reference>
<feature type="coiled-coil region" evidence="7">
    <location>
        <begin position="694"/>
        <end position="837"/>
    </location>
</feature>
<sequence>MCFSVVPLQAKPIYGGWLLLAPEGTDFDNPVHRSRKWQRRFFILYEHGLLRYALDEMPTTLPQGTINMNQCTDVVDGESRTGQKFSLCILTPEKEHFIRAENKEIISGWLEMLIVYPRTNKQNQKKKRKVEPPTPQEPGPAKMAVTSSNIPSAEKVPATKSTLWQEEMRGKDQADGGSGISPAQSPVQGQAGATSSLKDPMLDSKEGEGQRCQHWCDAAMTQFGQLSWQKTTVERKVSCGFGSWSIPARMGRQTSSLLCRDQSEALRAGVQEGKNWHHVLENHSVGPNPAPAGRQGCQPSQDFTCEGSAVGSILDVSASPLSPHRRAKSLDRRSTESSMTPDLLNFKKGWLTKQYEDGQWKKHWFVLTDQSLRYYRDSVAEEAADLDGEIDLSTCYDVTEYPVQRNYGFQIHTKEGEFTLSAMTSGIRRNWIQTIMKHVRPTTAPDVTSSLPEEKSKTSSSFETGPKPSEKPDAEQAELDPEQKRSRARERRREGRSKTFDWAEFRPIQQALAQERANAADSSKSCSAAFPRDASATDADPGELERERARRREERRKRFEMIDAVDGAGSEEALRMEVDRILPVPADIKPQNVHVEIEQRWHQVETTPLREEKQIPIAPLHLAHTEDRDEGLTKQHLTTLLEKELEQKQKEALELLEQNRHLQDQLKVALGREQSAREGYVLQATCERGFAAMEETHQKKIEDLQRQHQRELEKLREEKDRLLAEETAATISAIEAMKNAHREELERELEKSQRSQISSVNADIEALRRQYLEELQSVQRELEVLSEQYSQKCLENAHLAQALEAERQALRQCQRENQELNAHNQELNNRLAAEITRLRTLLTGEGGGEAAGSPLTQGKDAYELEVLLRVKESEIQYLKQEISSLKDELQTALRDKKYASDKYKDIYTELSIVKAKADCDISRLKEQLKAATEAQGEKSPVNTTVSGYGQSSSSSSKNHGFPKLTHASWHTKPLCSNGSERGTWHGALLLFHAASHLHSLQTVSPELPSRGSSSFQPTDGKLMGFECLLAFCIGKTLCCTWCRGAETPESPLCPYGALAWAGRAELPQPCSLQESSGHHANAISFSSSQIL</sequence>
<keyword evidence="3" id="KW-0597">Phosphoprotein</keyword>
<comment type="subcellular location">
    <subcellularLocation>
        <location evidence="1">Cytoplasm</location>
        <location evidence="1">Cytoskeleton</location>
    </subcellularLocation>
</comment>
<dbReference type="Gene3D" id="2.30.29.30">
    <property type="entry name" value="Pleckstrin-homology domain (PH domain)/Phosphotyrosine-binding domain (PTB)"/>
    <property type="match status" value="2"/>
</dbReference>
<evidence type="ECO:0000259" key="9">
    <source>
        <dbReference type="PROSITE" id="PS50003"/>
    </source>
</evidence>
<dbReference type="PANTHER" id="PTHR17271">
    <property type="entry name" value="PLECKSTRIN HOMOLOGY PH DOMAIN-CONTAINING PROTEIN"/>
    <property type="match status" value="1"/>
</dbReference>
<feature type="compositionally biased region" description="Polar residues" evidence="8">
    <location>
        <begin position="940"/>
        <end position="950"/>
    </location>
</feature>
<feature type="coiled-coil region" evidence="7">
    <location>
        <begin position="638"/>
        <end position="665"/>
    </location>
</feature>
<feature type="region of interest" description="Disordered" evidence="8">
    <location>
        <begin position="442"/>
        <end position="550"/>
    </location>
</feature>
<feature type="domain" description="PH" evidence="9">
    <location>
        <begin position="344"/>
        <end position="440"/>
    </location>
</feature>
<feature type="region of interest" description="Disordered" evidence="8">
    <location>
        <begin position="121"/>
        <end position="207"/>
    </location>
</feature>
<evidence type="ECO:0000256" key="3">
    <source>
        <dbReference type="ARBA" id="ARBA00022553"/>
    </source>
</evidence>
<evidence type="ECO:0000256" key="7">
    <source>
        <dbReference type="SAM" id="Coils"/>
    </source>
</evidence>
<dbReference type="InterPro" id="IPR001849">
    <property type="entry name" value="PH_domain"/>
</dbReference>
<evidence type="ECO:0000313" key="11">
    <source>
        <dbReference type="Proteomes" id="UP000694555"/>
    </source>
</evidence>
<dbReference type="Proteomes" id="UP000694555">
    <property type="component" value="Unplaced"/>
</dbReference>
<dbReference type="Pfam" id="PF00169">
    <property type="entry name" value="PH"/>
    <property type="match status" value="2"/>
</dbReference>
<keyword evidence="11" id="KW-1185">Reference proteome</keyword>
<keyword evidence="4 7" id="KW-0175">Coiled coil</keyword>
<feature type="domain" description="PH" evidence="9">
    <location>
        <begin position="11"/>
        <end position="118"/>
    </location>
</feature>
<dbReference type="InterPro" id="IPR011993">
    <property type="entry name" value="PH-like_dom_sf"/>
</dbReference>
<evidence type="ECO:0000256" key="1">
    <source>
        <dbReference type="ARBA" id="ARBA00004245"/>
    </source>
</evidence>
<dbReference type="PROSITE" id="PS50003">
    <property type="entry name" value="PH_DOMAIN"/>
    <property type="match status" value="2"/>
</dbReference>
<dbReference type="GO" id="GO:0015629">
    <property type="term" value="C:actin cytoskeleton"/>
    <property type="evidence" value="ECO:0007669"/>
    <property type="project" value="TreeGrafter"/>
</dbReference>
<dbReference type="CDD" id="cd13275">
    <property type="entry name" value="PH_M-RIP"/>
    <property type="match status" value="1"/>
</dbReference>
<dbReference type="SMART" id="SM00233">
    <property type="entry name" value="PH"/>
    <property type="match status" value="2"/>
</dbReference>
<reference evidence="10" key="1">
    <citation type="submission" date="2025-08" db="UniProtKB">
        <authorList>
            <consortium name="Ensembl"/>
        </authorList>
    </citation>
    <scope>IDENTIFICATION</scope>
</reference>
<evidence type="ECO:0000256" key="4">
    <source>
        <dbReference type="ARBA" id="ARBA00023054"/>
    </source>
</evidence>
<keyword evidence="6" id="KW-0206">Cytoskeleton</keyword>
<dbReference type="AlphaFoldDB" id="A0A8C0BPK5"/>
<organism evidence="10 11">
    <name type="scientific">Buteo japonicus</name>
    <dbReference type="NCBI Taxonomy" id="224669"/>
    <lineage>
        <taxon>Eukaryota</taxon>
        <taxon>Metazoa</taxon>
        <taxon>Chordata</taxon>
        <taxon>Craniata</taxon>
        <taxon>Vertebrata</taxon>
        <taxon>Euteleostomi</taxon>
        <taxon>Archelosauria</taxon>
        <taxon>Archosauria</taxon>
        <taxon>Dinosauria</taxon>
        <taxon>Saurischia</taxon>
        <taxon>Theropoda</taxon>
        <taxon>Coelurosauria</taxon>
        <taxon>Aves</taxon>
        <taxon>Neognathae</taxon>
        <taxon>Neoaves</taxon>
        <taxon>Telluraves</taxon>
        <taxon>Accipitrimorphae</taxon>
        <taxon>Accipitriformes</taxon>
        <taxon>Accipitridae</taxon>
        <taxon>Accipitrinae</taxon>
        <taxon>Buteo</taxon>
    </lineage>
</organism>
<dbReference type="FunFam" id="2.30.29.30:FF:000133">
    <property type="entry name" value="myosin phosphatase Rho-interacting protein isoform X1"/>
    <property type="match status" value="1"/>
</dbReference>
<dbReference type="GO" id="GO:0051015">
    <property type="term" value="F:actin filament binding"/>
    <property type="evidence" value="ECO:0007669"/>
    <property type="project" value="TreeGrafter"/>
</dbReference>
<dbReference type="Ensembl" id="ENSBJAT00000019907.1">
    <property type="protein sequence ID" value="ENSBJAP00000019378.1"/>
    <property type="gene ID" value="ENSBJAG00000010782.1"/>
</dbReference>
<dbReference type="InterPro" id="IPR052223">
    <property type="entry name" value="Actin_Cytoskeleton_Reg"/>
</dbReference>